<proteinExistence type="predicted"/>
<dbReference type="AlphaFoldDB" id="A0A0A9GH67"/>
<sequence length="67" mass="7668">MVQWIQRGQHCNIGHSPGEMSYFFFLTSMRSQLVCSTFVVLNYPQLFACDSCITLLIKLLSNQCNTC</sequence>
<accession>A0A0A9GH67</accession>
<dbReference type="EMBL" id="GBRH01175127">
    <property type="protein sequence ID" value="JAE22769.1"/>
    <property type="molecule type" value="Transcribed_RNA"/>
</dbReference>
<organism evidence="1">
    <name type="scientific">Arundo donax</name>
    <name type="common">Giant reed</name>
    <name type="synonym">Donax arundinaceus</name>
    <dbReference type="NCBI Taxonomy" id="35708"/>
    <lineage>
        <taxon>Eukaryota</taxon>
        <taxon>Viridiplantae</taxon>
        <taxon>Streptophyta</taxon>
        <taxon>Embryophyta</taxon>
        <taxon>Tracheophyta</taxon>
        <taxon>Spermatophyta</taxon>
        <taxon>Magnoliopsida</taxon>
        <taxon>Liliopsida</taxon>
        <taxon>Poales</taxon>
        <taxon>Poaceae</taxon>
        <taxon>PACMAD clade</taxon>
        <taxon>Arundinoideae</taxon>
        <taxon>Arundineae</taxon>
        <taxon>Arundo</taxon>
    </lineage>
</organism>
<protein>
    <submittedName>
        <fullName evidence="1">Uncharacterized protein</fullName>
    </submittedName>
</protein>
<reference evidence="1" key="1">
    <citation type="submission" date="2014-09" db="EMBL/GenBank/DDBJ databases">
        <authorList>
            <person name="Magalhaes I.L.F."/>
            <person name="Oliveira U."/>
            <person name="Santos F.R."/>
            <person name="Vidigal T.H.D.A."/>
            <person name="Brescovit A.D."/>
            <person name="Santos A.J."/>
        </authorList>
    </citation>
    <scope>NUCLEOTIDE SEQUENCE</scope>
    <source>
        <tissue evidence="1">Shoot tissue taken approximately 20 cm above the soil surface</tissue>
    </source>
</reference>
<evidence type="ECO:0000313" key="1">
    <source>
        <dbReference type="EMBL" id="JAE22769.1"/>
    </source>
</evidence>
<name>A0A0A9GH67_ARUDO</name>
<reference evidence="1" key="2">
    <citation type="journal article" date="2015" name="Data Brief">
        <title>Shoot transcriptome of the giant reed, Arundo donax.</title>
        <authorList>
            <person name="Barrero R.A."/>
            <person name="Guerrero F.D."/>
            <person name="Moolhuijzen P."/>
            <person name="Goolsby J.A."/>
            <person name="Tidwell J."/>
            <person name="Bellgard S.E."/>
            <person name="Bellgard M.I."/>
        </authorList>
    </citation>
    <scope>NUCLEOTIDE SEQUENCE</scope>
    <source>
        <tissue evidence="1">Shoot tissue taken approximately 20 cm above the soil surface</tissue>
    </source>
</reference>